<dbReference type="Pfam" id="PF00702">
    <property type="entry name" value="Hydrolase"/>
    <property type="match status" value="1"/>
</dbReference>
<dbReference type="InterPro" id="IPR005194">
    <property type="entry name" value="Glyco_hydro_65_C"/>
</dbReference>
<dbReference type="InterPro" id="IPR012341">
    <property type="entry name" value="6hp_glycosidase-like_sf"/>
</dbReference>
<gene>
    <name evidence="5" type="ORF">Cch02nite_81410</name>
</gene>
<organism evidence="5 6">
    <name type="scientific">Catellatospora chokoriensis</name>
    <dbReference type="NCBI Taxonomy" id="310353"/>
    <lineage>
        <taxon>Bacteria</taxon>
        <taxon>Bacillati</taxon>
        <taxon>Actinomycetota</taxon>
        <taxon>Actinomycetes</taxon>
        <taxon>Micromonosporales</taxon>
        <taxon>Micromonosporaceae</taxon>
        <taxon>Catellatospora</taxon>
    </lineage>
</organism>
<dbReference type="InterPro" id="IPR023198">
    <property type="entry name" value="PGP-like_dom2"/>
</dbReference>
<feature type="domain" description="Glycoside hydrolase family 65 N-terminal" evidence="4">
    <location>
        <begin position="281"/>
        <end position="538"/>
    </location>
</feature>
<dbReference type="Pfam" id="PF03633">
    <property type="entry name" value="Glyco_hydro_65C"/>
    <property type="match status" value="1"/>
</dbReference>
<dbReference type="Proteomes" id="UP000619293">
    <property type="component" value="Unassembled WGS sequence"/>
</dbReference>
<dbReference type="EMBL" id="BONG01000112">
    <property type="protein sequence ID" value="GIF94697.1"/>
    <property type="molecule type" value="Genomic_DNA"/>
</dbReference>
<dbReference type="SFLD" id="SFLDS00003">
    <property type="entry name" value="Haloacid_Dehalogenase"/>
    <property type="match status" value="1"/>
</dbReference>
<keyword evidence="1" id="KW-0326">Glycosidase</keyword>
<keyword evidence="1" id="KW-0378">Hydrolase</keyword>
<dbReference type="NCBIfam" id="TIGR01509">
    <property type="entry name" value="HAD-SF-IA-v3"/>
    <property type="match status" value="1"/>
</dbReference>
<dbReference type="GO" id="GO:0016757">
    <property type="term" value="F:glycosyltransferase activity"/>
    <property type="evidence" value="ECO:0007669"/>
    <property type="project" value="UniProtKB-ARBA"/>
</dbReference>
<dbReference type="PANTHER" id="PTHR11051:SF8">
    <property type="entry name" value="PROTEIN-GLUCOSYLGALACTOSYLHYDROXYLYSINE GLUCOSIDASE"/>
    <property type="match status" value="1"/>
</dbReference>
<keyword evidence="6" id="KW-1185">Reference proteome</keyword>
<dbReference type="SUPFAM" id="SSF56784">
    <property type="entry name" value="HAD-like"/>
    <property type="match status" value="1"/>
</dbReference>
<dbReference type="Gene3D" id="1.50.10.10">
    <property type="match status" value="1"/>
</dbReference>
<protein>
    <submittedName>
        <fullName evidence="5">Beta-phosphoglucomutase</fullName>
    </submittedName>
</protein>
<dbReference type="SUPFAM" id="SSF48208">
    <property type="entry name" value="Six-hairpin glycosidases"/>
    <property type="match status" value="1"/>
</dbReference>
<comment type="caution">
    <text evidence="5">The sequence shown here is derived from an EMBL/GenBank/DDBJ whole genome shotgun (WGS) entry which is preliminary data.</text>
</comment>
<dbReference type="GO" id="GO:0004553">
    <property type="term" value="F:hydrolase activity, hydrolyzing O-glycosyl compounds"/>
    <property type="evidence" value="ECO:0007669"/>
    <property type="project" value="TreeGrafter"/>
</dbReference>
<evidence type="ECO:0000256" key="1">
    <source>
        <dbReference type="ARBA" id="ARBA00023295"/>
    </source>
</evidence>
<feature type="domain" description="Glycoside hydrolase family 65 C-terminal" evidence="3">
    <location>
        <begin position="997"/>
        <end position="1058"/>
    </location>
</feature>
<dbReference type="InterPro" id="IPR008928">
    <property type="entry name" value="6-hairpin_glycosidase_sf"/>
</dbReference>
<dbReference type="InterPro" id="IPR023214">
    <property type="entry name" value="HAD_sf"/>
</dbReference>
<reference evidence="5 6" key="1">
    <citation type="submission" date="2021-01" db="EMBL/GenBank/DDBJ databases">
        <title>Whole genome shotgun sequence of Catellatospora chokoriensis NBRC 107358.</title>
        <authorList>
            <person name="Komaki H."/>
            <person name="Tamura T."/>
        </authorList>
    </citation>
    <scope>NUCLEOTIDE SEQUENCE [LARGE SCALE GENOMIC DNA]</scope>
    <source>
        <strain evidence="5 6">NBRC 107358</strain>
    </source>
</reference>
<proteinExistence type="predicted"/>
<accession>A0A8J3K113</accession>
<evidence type="ECO:0000313" key="5">
    <source>
        <dbReference type="EMBL" id="GIF94697.1"/>
    </source>
</evidence>
<dbReference type="GO" id="GO:0005975">
    <property type="term" value="P:carbohydrate metabolic process"/>
    <property type="evidence" value="ECO:0007669"/>
    <property type="project" value="InterPro"/>
</dbReference>
<dbReference type="Gene3D" id="1.10.150.240">
    <property type="entry name" value="Putative phosphatase, domain 2"/>
    <property type="match status" value="1"/>
</dbReference>
<dbReference type="InterPro" id="IPR005195">
    <property type="entry name" value="Glyco_hydro_65_M"/>
</dbReference>
<dbReference type="GO" id="GO:0030246">
    <property type="term" value="F:carbohydrate binding"/>
    <property type="evidence" value="ECO:0007669"/>
    <property type="project" value="InterPro"/>
</dbReference>
<dbReference type="InterPro" id="IPR036412">
    <property type="entry name" value="HAD-like_sf"/>
</dbReference>
<dbReference type="RefSeq" id="WP_191843413.1">
    <property type="nucleotide sequence ID" value="NZ_BAAALB010000042.1"/>
</dbReference>
<dbReference type="SUPFAM" id="SSF74650">
    <property type="entry name" value="Galactose mutarotase-like"/>
    <property type="match status" value="1"/>
</dbReference>
<dbReference type="PANTHER" id="PTHR11051">
    <property type="entry name" value="GLYCOSYL HYDROLASE-RELATED"/>
    <property type="match status" value="1"/>
</dbReference>
<name>A0A8J3K113_9ACTN</name>
<evidence type="ECO:0000313" key="6">
    <source>
        <dbReference type="Proteomes" id="UP000619293"/>
    </source>
</evidence>
<dbReference type="Pfam" id="PF03632">
    <property type="entry name" value="Glyco_hydro_65m"/>
    <property type="match status" value="1"/>
</dbReference>
<evidence type="ECO:0000259" key="4">
    <source>
        <dbReference type="Pfam" id="PF03636"/>
    </source>
</evidence>
<dbReference type="InterPro" id="IPR037018">
    <property type="entry name" value="GH65_N"/>
</dbReference>
<dbReference type="AlphaFoldDB" id="A0A8J3K113"/>
<dbReference type="InterPro" id="IPR006439">
    <property type="entry name" value="HAD-SF_hydro_IA"/>
</dbReference>
<dbReference type="InterPro" id="IPR011013">
    <property type="entry name" value="Gal_mutarotase_sf_dom"/>
</dbReference>
<dbReference type="InterPro" id="IPR005196">
    <property type="entry name" value="Glyco_hydro_65_N"/>
</dbReference>
<sequence length="1072" mass="117783">MSAPVGGLFIEHVDAVVFDLDGVLTDTASLHAAAWQEAFDGLLQDLARHGGPAFAPFDPGAEYRAHVDGRPRIDGARGFIAARGLSLPEGTPADPPGTATVWAVANRKDQLLRQLLAEQGVRTFPSSVALARRLRAAGVFTAVVTASRNAVQVLAAAQLGDLFDVRVDGTDAAALGLPGKPDPATYLEAVRRLHVSPDRAVIIEDAEPGVQAGRRGAFGLVVGVDRDSTGALGAAGAHIVVTDLADLPVDLVGLHTLPGDTGAPQQLLGGGRSSTGWTLRYDSYDPGREGLREALCTLGNGYLATRGAAAECQADGVHYPGTYLSGLYNRLTTPIDGRLIEHEHLVNAPNWLPLRFRIVGGDWFSPDTAHLIDHRLELDLRAGILTRVLRWRDPSGRLTRVQQRRLVHLATPHIAALETTFTAENWSGGLQVCAGIDGGVVNANLLEDAPLTRVHLHTEQTSIIDPDTILLTAVTTQSRIRIAAAARTRVRDSAGHDVPVSRAPHSGEASFVGQDLELDLVEGRPVIVEKVAAIATSRDPAISEPASAVCTALGRAGDFFDLLVTHERAWQRLWDLFDLTLDADDEVTLALRLHTFHLLQTLSQHTAQLDAGVPARGLHGEGYHGHVFWDEMFVFPVFNLRVPSLSRALLLYRWRRLEQARHAARTAGYRGAMFPWQSASDGREETPDELFDRRLGQWIPDFSHLQRHVGIAVAYDVWQYYQVTADVDFLAEYGAEMIIEIARFLTSIVAYDPVDERYGIAGIVGPDEYHTAYPGARETGLRDNTYTNVMTAWVLHRALDVINLLTGHHCGLLWEQLGISEVETRLWERVSRRMRVPFHDGVISQFDGYGQLADFDWDAYRARYGDLVGIDAILRAQGASPNQYQLSKQADVLMLLYLLSAEELRDLFARLGYDLDGPTIEATVRYYLARVAHGSSLSRIAHCWVQARADREQSWALFLQALRADLDDTRGGSTREGVHLGAMAGTVDLALRCYTGLETRDDTLYFHPLLPTELHALHAELCYRGHWIVVDLDHVRLRLLLRPCQAAPIRVDVDGSVHFLTAGDQREFPLAR</sequence>
<dbReference type="Gene3D" id="2.70.98.40">
    <property type="entry name" value="Glycoside hydrolase, family 65, N-terminal domain"/>
    <property type="match status" value="1"/>
</dbReference>
<feature type="domain" description="Glycoside hydrolase family 65 central catalytic" evidence="2">
    <location>
        <begin position="592"/>
        <end position="987"/>
    </location>
</feature>
<dbReference type="Pfam" id="PF03636">
    <property type="entry name" value="Glyco_hydro_65N"/>
    <property type="match status" value="1"/>
</dbReference>
<evidence type="ECO:0000259" key="3">
    <source>
        <dbReference type="Pfam" id="PF03633"/>
    </source>
</evidence>
<dbReference type="Gene3D" id="2.60.420.10">
    <property type="entry name" value="Maltose phosphorylase, domain 3"/>
    <property type="match status" value="1"/>
</dbReference>
<dbReference type="Gene3D" id="3.40.50.1000">
    <property type="entry name" value="HAD superfamily/HAD-like"/>
    <property type="match status" value="1"/>
</dbReference>
<dbReference type="FunFam" id="1.50.10.10:FF:000053">
    <property type="entry name" value="Putative glycosyl hydrolase"/>
    <property type="match status" value="1"/>
</dbReference>
<evidence type="ECO:0000259" key="2">
    <source>
        <dbReference type="Pfam" id="PF03632"/>
    </source>
</evidence>
<dbReference type="SFLD" id="SFLDG01129">
    <property type="entry name" value="C1.5:_HAD__Beta-PGM__Phosphata"/>
    <property type="match status" value="1"/>
</dbReference>